<feature type="region of interest" description="Disordered" evidence="1">
    <location>
        <begin position="1"/>
        <end position="106"/>
    </location>
</feature>
<keyword evidence="2" id="KW-1133">Transmembrane helix</keyword>
<gene>
    <name evidence="3" type="ORF">D7223_29355</name>
</gene>
<comment type="caution">
    <text evidence="3">The sequence shown here is derived from an EMBL/GenBank/DDBJ whole genome shotgun (WGS) entry which is preliminary data.</text>
</comment>
<proteinExistence type="predicted"/>
<name>A0A3A9YSQ1_9ACTN</name>
<keyword evidence="2" id="KW-0812">Transmembrane</keyword>
<keyword evidence="2" id="KW-0472">Membrane</keyword>
<feature type="compositionally biased region" description="Pro residues" evidence="1">
    <location>
        <begin position="37"/>
        <end position="60"/>
    </location>
</feature>
<feature type="compositionally biased region" description="Pro residues" evidence="1">
    <location>
        <begin position="7"/>
        <end position="16"/>
    </location>
</feature>
<feature type="compositionally biased region" description="Low complexity" evidence="1">
    <location>
        <begin position="61"/>
        <end position="77"/>
    </location>
</feature>
<feature type="compositionally biased region" description="Pro residues" evidence="1">
    <location>
        <begin position="78"/>
        <end position="90"/>
    </location>
</feature>
<accession>A0A3A9YSQ1</accession>
<feature type="transmembrane region" description="Helical" evidence="2">
    <location>
        <begin position="370"/>
        <end position="396"/>
    </location>
</feature>
<organism evidence="3 4">
    <name type="scientific">Micromonospora endolithica</name>
    <dbReference type="NCBI Taxonomy" id="230091"/>
    <lineage>
        <taxon>Bacteria</taxon>
        <taxon>Bacillati</taxon>
        <taxon>Actinomycetota</taxon>
        <taxon>Actinomycetes</taxon>
        <taxon>Micromonosporales</taxon>
        <taxon>Micromonosporaceae</taxon>
        <taxon>Micromonospora</taxon>
    </lineage>
</organism>
<dbReference type="OrthoDB" id="3404556at2"/>
<evidence type="ECO:0000256" key="1">
    <source>
        <dbReference type="SAM" id="MobiDB-lite"/>
    </source>
</evidence>
<dbReference type="Proteomes" id="UP000281726">
    <property type="component" value="Unassembled WGS sequence"/>
</dbReference>
<feature type="transmembrane region" description="Helical" evidence="2">
    <location>
        <begin position="276"/>
        <end position="309"/>
    </location>
</feature>
<feature type="transmembrane region" description="Helical" evidence="2">
    <location>
        <begin position="329"/>
        <end position="350"/>
    </location>
</feature>
<reference evidence="3 4" key="1">
    <citation type="journal article" date="2004" name="Syst. Appl. Microbiol.">
        <title>Cryptoendolithic actinomycetes from antarctic sandstone rock samples: Micromonospora endolithica sp. nov. and two isolates related to Micromonospora coerulea Jensen 1932.</title>
        <authorList>
            <person name="Hirsch P."/>
            <person name="Mevs U."/>
            <person name="Kroppenstedt R.M."/>
            <person name="Schumann P."/>
            <person name="Stackebrandt E."/>
        </authorList>
    </citation>
    <scope>NUCLEOTIDE SEQUENCE [LARGE SCALE GENOMIC DNA]</scope>
    <source>
        <strain evidence="3 4">JCM 12677</strain>
    </source>
</reference>
<dbReference type="EMBL" id="RBAK01000018">
    <property type="protein sequence ID" value="RKN39071.1"/>
    <property type="molecule type" value="Genomic_DNA"/>
</dbReference>
<evidence type="ECO:0000313" key="4">
    <source>
        <dbReference type="Proteomes" id="UP000281726"/>
    </source>
</evidence>
<keyword evidence="4" id="KW-1185">Reference proteome</keyword>
<sequence length="418" mass="42605">MSDQQPPSTPSPPAGEPDPWARPSGDPTAPQSGPPHGSTPPSTPPTDPYAAPPSGPPAAPPSGQTSGAPQEPPGQYGAPPPGQPGPPAQPGAPAGPYGPPTEPYAQYGGAVPGQPWYPGAPATWPAPAYGGGWYPPGLDPHDSLVTPPGAGVGGWWARCVGAVRRGWPVLLPILLLTQVLPGLLVSLLSLAVDPSARWESSMAENPDALPDNFLPDLAVLFGVLLGGLVLFGLLQAIGWAAGTWVVARQAAGEPVGVGDALRHGVRRALGLWGWSLLVGLLITVGVCFCILPGIYLAFALSLAGPVYLFERHNPIGRSFRMFHDRFGMVLGRVALVAAAVVLVSLAAVLVEAVAGLPFGATPLDSPGTTVGIVLVSLVGAVLTLPAQLAQLVGLVVTYAEQRAYEGPVNAARLAAELG</sequence>
<evidence type="ECO:0008006" key="5">
    <source>
        <dbReference type="Google" id="ProtNLM"/>
    </source>
</evidence>
<evidence type="ECO:0000256" key="2">
    <source>
        <dbReference type="SAM" id="Phobius"/>
    </source>
</evidence>
<dbReference type="RefSeq" id="WP_120732381.1">
    <property type="nucleotide sequence ID" value="NZ_RBAK01000018.1"/>
</dbReference>
<dbReference type="AlphaFoldDB" id="A0A3A9YSQ1"/>
<evidence type="ECO:0000313" key="3">
    <source>
        <dbReference type="EMBL" id="RKN39071.1"/>
    </source>
</evidence>
<protein>
    <recommendedName>
        <fullName evidence="5">Glycerophosphoryl diester phosphodiesterase membrane domain-containing protein</fullName>
    </recommendedName>
</protein>
<feature type="transmembrane region" description="Helical" evidence="2">
    <location>
        <begin position="213"/>
        <end position="234"/>
    </location>
</feature>
<feature type="transmembrane region" description="Helical" evidence="2">
    <location>
        <begin position="169"/>
        <end position="192"/>
    </location>
</feature>